<gene>
    <name evidence="1" type="ORF">WMSIL1_LOCUS10537</name>
    <name evidence="2" type="ORF">WMSIL1_LOCUS11029</name>
</gene>
<dbReference type="EMBL" id="CABIJS010000452">
    <property type="protein sequence ID" value="VUZ51947.1"/>
    <property type="molecule type" value="Genomic_DNA"/>
</dbReference>
<feature type="non-terminal residue" evidence="2">
    <location>
        <position position="1"/>
    </location>
</feature>
<evidence type="ECO:0000313" key="2">
    <source>
        <dbReference type="EMBL" id="VUZ52536.1"/>
    </source>
</evidence>
<sequence length="58" mass="6828">LSPIVLRNQERLAICEYKPKAKRVFILNPECIDVEIAHQLHLRVSPTFCFSRQISFCR</sequence>
<dbReference type="AlphaFoldDB" id="A0A564YZD6"/>
<dbReference type="EMBL" id="CABIJS010000507">
    <property type="protein sequence ID" value="VUZ52536.1"/>
    <property type="molecule type" value="Genomic_DNA"/>
</dbReference>
<evidence type="ECO:0000313" key="3">
    <source>
        <dbReference type="Proteomes" id="UP000321570"/>
    </source>
</evidence>
<reference evidence="2 3" key="1">
    <citation type="submission" date="2019-07" db="EMBL/GenBank/DDBJ databases">
        <authorList>
            <person name="Jastrzebski P J."/>
            <person name="Paukszto L."/>
            <person name="Jastrzebski P J."/>
        </authorList>
    </citation>
    <scope>NUCLEOTIDE SEQUENCE [LARGE SCALE GENOMIC DNA]</scope>
    <source>
        <strain evidence="2 3">WMS-il1</strain>
    </source>
</reference>
<proteinExistence type="predicted"/>
<organism evidence="2 3">
    <name type="scientific">Hymenolepis diminuta</name>
    <name type="common">Rat tapeworm</name>
    <dbReference type="NCBI Taxonomy" id="6216"/>
    <lineage>
        <taxon>Eukaryota</taxon>
        <taxon>Metazoa</taxon>
        <taxon>Spiralia</taxon>
        <taxon>Lophotrochozoa</taxon>
        <taxon>Platyhelminthes</taxon>
        <taxon>Cestoda</taxon>
        <taxon>Eucestoda</taxon>
        <taxon>Cyclophyllidea</taxon>
        <taxon>Hymenolepididae</taxon>
        <taxon>Hymenolepis</taxon>
    </lineage>
</organism>
<protein>
    <submittedName>
        <fullName evidence="2">Uncharacterized protein</fullName>
    </submittedName>
</protein>
<keyword evidence="3" id="KW-1185">Reference proteome</keyword>
<dbReference type="Proteomes" id="UP000321570">
    <property type="component" value="Unassembled WGS sequence"/>
</dbReference>
<evidence type="ECO:0000313" key="1">
    <source>
        <dbReference type="EMBL" id="VUZ51947.1"/>
    </source>
</evidence>
<name>A0A564YZD6_HYMDI</name>
<accession>A0A564YZD6</accession>